<comment type="caution">
    <text evidence="8">The sequence shown here is derived from an EMBL/GenBank/DDBJ whole genome shotgun (WGS) entry which is preliminary data.</text>
</comment>
<evidence type="ECO:0000256" key="7">
    <source>
        <dbReference type="SAM" id="MobiDB-lite"/>
    </source>
</evidence>
<comment type="similarity">
    <text evidence="2 6">Belongs to the AIM24 family.</text>
</comment>
<protein>
    <recommendedName>
        <fullName evidence="3 6">Altered inheritance of mitochondria protein 24, mitochondrial</fullName>
    </recommendedName>
</protein>
<reference evidence="10 11" key="1">
    <citation type="journal article" date="2018" name="BMC Genomics">
        <title>Genomic evidence for intraspecific hybridization in a clonal and extremely halotolerant yeast.</title>
        <authorList>
            <person name="Gostincar C."/>
            <person name="Stajich J.E."/>
            <person name="Zupancic J."/>
            <person name="Zalar P."/>
            <person name="Gunde-Cimerman N."/>
        </authorList>
    </citation>
    <scope>NUCLEOTIDE SEQUENCE [LARGE SCALE GENOMIC DNA]</scope>
    <source>
        <strain evidence="9 11">EXF-6654</strain>
        <strain evidence="8 10">EXF-6656</strain>
    </source>
</reference>
<evidence type="ECO:0000313" key="9">
    <source>
        <dbReference type="EMBL" id="RMY15689.1"/>
    </source>
</evidence>
<keyword evidence="5 6" id="KW-0496">Mitochondrion</keyword>
<evidence type="ECO:0000256" key="4">
    <source>
        <dbReference type="ARBA" id="ARBA00022946"/>
    </source>
</evidence>
<proteinExistence type="inferred from homology"/>
<dbReference type="Proteomes" id="UP000282582">
    <property type="component" value="Unassembled WGS sequence"/>
</dbReference>
<evidence type="ECO:0000256" key="6">
    <source>
        <dbReference type="RuleBase" id="RU363045"/>
    </source>
</evidence>
<evidence type="ECO:0000313" key="10">
    <source>
        <dbReference type="Proteomes" id="UP000281245"/>
    </source>
</evidence>
<dbReference type="EMBL" id="QWIJ01000582">
    <property type="protein sequence ID" value="RMX80752.1"/>
    <property type="molecule type" value="Genomic_DNA"/>
</dbReference>
<dbReference type="InterPro" id="IPR002838">
    <property type="entry name" value="AIM24"/>
</dbReference>
<evidence type="ECO:0000256" key="2">
    <source>
        <dbReference type="ARBA" id="ARBA00009322"/>
    </source>
</evidence>
<dbReference type="GO" id="GO:0005743">
    <property type="term" value="C:mitochondrial inner membrane"/>
    <property type="evidence" value="ECO:0007669"/>
    <property type="project" value="TreeGrafter"/>
</dbReference>
<feature type="compositionally biased region" description="Basic and acidic residues" evidence="7">
    <location>
        <begin position="380"/>
        <end position="394"/>
    </location>
</feature>
<dbReference type="GO" id="GO:0007007">
    <property type="term" value="P:inner mitochondrial membrane organization"/>
    <property type="evidence" value="ECO:0007669"/>
    <property type="project" value="TreeGrafter"/>
</dbReference>
<dbReference type="SUPFAM" id="SSF51219">
    <property type="entry name" value="TRAP-like"/>
    <property type="match status" value="1"/>
</dbReference>
<dbReference type="PANTHER" id="PTHR36959">
    <property type="entry name" value="ALTERED INHERITANCE OF MITOCHONDRIA PROTEIN 24, MITOCHONDRIAL"/>
    <property type="match status" value="1"/>
</dbReference>
<feature type="region of interest" description="Disordered" evidence="7">
    <location>
        <begin position="326"/>
        <end position="394"/>
    </location>
</feature>
<feature type="region of interest" description="Disordered" evidence="7">
    <location>
        <begin position="35"/>
        <end position="56"/>
    </location>
</feature>
<keyword evidence="4" id="KW-0809">Transit peptide</keyword>
<dbReference type="InterPro" id="IPR016031">
    <property type="entry name" value="Trp_RNA-bd_attenuator-like_dom"/>
</dbReference>
<dbReference type="Pfam" id="PF01987">
    <property type="entry name" value="AIM24"/>
    <property type="match status" value="1"/>
</dbReference>
<accession>A0A3M6WQB7</accession>
<feature type="compositionally biased region" description="Polar residues" evidence="7">
    <location>
        <begin position="35"/>
        <end position="54"/>
    </location>
</feature>
<dbReference type="EMBL" id="QWIK01000028">
    <property type="protein sequence ID" value="RMY15689.1"/>
    <property type="molecule type" value="Genomic_DNA"/>
</dbReference>
<organism evidence="8 10">
    <name type="scientific">Hortaea werneckii</name>
    <name type="common">Black yeast</name>
    <name type="synonym">Cladosporium werneckii</name>
    <dbReference type="NCBI Taxonomy" id="91943"/>
    <lineage>
        <taxon>Eukaryota</taxon>
        <taxon>Fungi</taxon>
        <taxon>Dikarya</taxon>
        <taxon>Ascomycota</taxon>
        <taxon>Pezizomycotina</taxon>
        <taxon>Dothideomycetes</taxon>
        <taxon>Dothideomycetidae</taxon>
        <taxon>Mycosphaerellales</taxon>
        <taxon>Teratosphaeriaceae</taxon>
        <taxon>Hortaea</taxon>
    </lineage>
</organism>
<dbReference type="Proteomes" id="UP000281245">
    <property type="component" value="Unassembled WGS sequence"/>
</dbReference>
<sequence>MRHQALQHVCLTCRHQARAASTLSRASKRYVQISATPTSTEPTQRSVEASQSATPPDARFEVLGTQSSLLSASLSASQSLYTRKGTLVGFNGVPENALSTLSLLEPFRRIPLAIPFLYQRLTSTTPYTALLAPKSPNTSLVVVHLDGRVDWILAQRNALQAWTGPSLTLRPQVNTTLSPAHWGQTHTTGRGLLALSGRGLIHQISLKQGEEYIVHPSHVVAYTAAGSSSSSPRPYRFKATSFRLQIPAITNWVPDTSFFRVMRESAAWSLLSRVAFTLRTWSRRTIWGDRLFLHFTGPTQILLQSRGNSLRDSLSNRDVNEIADSPAGSAAAAFHRKPAATRGSGGGDVVHDAVTPGPGAPSGKARETKLSFATVGQKGEGVRWEKDGQEGKSS</sequence>
<name>A0A3M6WQB7_HORWE</name>
<dbReference type="InterPro" id="IPR036983">
    <property type="entry name" value="AIM24_sf"/>
</dbReference>
<gene>
    <name evidence="9" type="ORF">D0868_00741</name>
    <name evidence="8" type="ORF">D0869_07318</name>
</gene>
<evidence type="ECO:0000313" key="11">
    <source>
        <dbReference type="Proteomes" id="UP000282582"/>
    </source>
</evidence>
<dbReference type="PANTHER" id="PTHR36959:SF2">
    <property type="entry name" value="ALTERED INHERITANCE OF MITOCHONDRIA PROTEIN 24, MITOCHONDRIAL"/>
    <property type="match status" value="1"/>
</dbReference>
<dbReference type="VEuPathDB" id="FungiDB:BTJ68_00468"/>
<comment type="subcellular location">
    <subcellularLocation>
        <location evidence="1 6">Mitochondrion</location>
    </subcellularLocation>
</comment>
<dbReference type="AlphaFoldDB" id="A0A3M6WQB7"/>
<dbReference type="Gene3D" id="3.60.160.10">
    <property type="entry name" value="Mitochondrial biogenesis AIM24"/>
    <property type="match status" value="1"/>
</dbReference>
<evidence type="ECO:0000313" key="8">
    <source>
        <dbReference type="EMBL" id="RMX80752.1"/>
    </source>
</evidence>
<evidence type="ECO:0000256" key="3">
    <source>
        <dbReference type="ARBA" id="ARBA00013287"/>
    </source>
</evidence>
<evidence type="ECO:0000256" key="5">
    <source>
        <dbReference type="ARBA" id="ARBA00023128"/>
    </source>
</evidence>
<evidence type="ECO:0000256" key="1">
    <source>
        <dbReference type="ARBA" id="ARBA00004173"/>
    </source>
</evidence>
<dbReference type="OrthoDB" id="5295771at2759"/>